<dbReference type="AlphaFoldDB" id="A0ABD2XUX9"/>
<comment type="caution">
    <text evidence="2">The sequence shown here is derived from an EMBL/GenBank/DDBJ whole genome shotgun (WGS) entry which is preliminary data.</text>
</comment>
<feature type="region of interest" description="Disordered" evidence="1">
    <location>
        <begin position="1"/>
        <end position="45"/>
    </location>
</feature>
<evidence type="ECO:0000256" key="1">
    <source>
        <dbReference type="SAM" id="MobiDB-lite"/>
    </source>
</evidence>
<keyword evidence="3" id="KW-1185">Reference proteome</keyword>
<dbReference type="Proteomes" id="UP001630127">
    <property type="component" value="Unassembled WGS sequence"/>
</dbReference>
<dbReference type="EMBL" id="JBJUIK010000017">
    <property type="protein sequence ID" value="KAL3497945.1"/>
    <property type="molecule type" value="Genomic_DNA"/>
</dbReference>
<proteinExistence type="predicted"/>
<protein>
    <submittedName>
        <fullName evidence="2">Uncharacterized protein</fullName>
    </submittedName>
</protein>
<evidence type="ECO:0000313" key="2">
    <source>
        <dbReference type="EMBL" id="KAL3497945.1"/>
    </source>
</evidence>
<name>A0ABD2XUX9_9GENT</name>
<organism evidence="2 3">
    <name type="scientific">Cinchona calisaya</name>
    <dbReference type="NCBI Taxonomy" id="153742"/>
    <lineage>
        <taxon>Eukaryota</taxon>
        <taxon>Viridiplantae</taxon>
        <taxon>Streptophyta</taxon>
        <taxon>Embryophyta</taxon>
        <taxon>Tracheophyta</taxon>
        <taxon>Spermatophyta</taxon>
        <taxon>Magnoliopsida</taxon>
        <taxon>eudicotyledons</taxon>
        <taxon>Gunneridae</taxon>
        <taxon>Pentapetalae</taxon>
        <taxon>asterids</taxon>
        <taxon>lamiids</taxon>
        <taxon>Gentianales</taxon>
        <taxon>Rubiaceae</taxon>
        <taxon>Cinchonoideae</taxon>
        <taxon>Cinchoneae</taxon>
        <taxon>Cinchona</taxon>
    </lineage>
</organism>
<reference evidence="2 3" key="1">
    <citation type="submission" date="2024-11" db="EMBL/GenBank/DDBJ databases">
        <title>A near-complete genome assembly of Cinchona calisaya.</title>
        <authorList>
            <person name="Lian D.C."/>
            <person name="Zhao X.W."/>
            <person name="Wei L."/>
        </authorList>
    </citation>
    <scope>NUCLEOTIDE SEQUENCE [LARGE SCALE GENOMIC DNA]</scope>
    <source>
        <tissue evidence="2">Nenye</tissue>
    </source>
</reference>
<feature type="compositionally biased region" description="Basic and acidic residues" evidence="1">
    <location>
        <begin position="13"/>
        <end position="23"/>
    </location>
</feature>
<accession>A0ABD2XUX9</accession>
<gene>
    <name evidence="2" type="ORF">ACH5RR_040677</name>
</gene>
<evidence type="ECO:0000313" key="3">
    <source>
        <dbReference type="Proteomes" id="UP001630127"/>
    </source>
</evidence>
<sequence length="108" mass="12277">MNKQENIPIKPIENPRVDSREENTASSTQRVSHHGPQVTRTVSKQRSRSVRDWLYVGIPNFKHPDLDYYQGNSDPTDHVVHVSALARLYGYSDAIKCKLFATTLRGLA</sequence>